<dbReference type="STRING" id="322104.A3LXL3"/>
<dbReference type="GO" id="GO:0031625">
    <property type="term" value="F:ubiquitin protein ligase binding"/>
    <property type="evidence" value="ECO:0007669"/>
    <property type="project" value="TreeGrafter"/>
</dbReference>
<accession>A3LXL3</accession>
<evidence type="ECO:0000256" key="1">
    <source>
        <dbReference type="SAM" id="MobiDB-lite"/>
    </source>
</evidence>
<dbReference type="RefSeq" id="XP_001385511.2">
    <property type="nucleotide sequence ID" value="XM_001385474.1"/>
</dbReference>
<dbReference type="Pfam" id="PF02752">
    <property type="entry name" value="Arrestin_C"/>
    <property type="match status" value="1"/>
</dbReference>
<sequence length="573" mass="64102">MFSHPFNPALFDIKIKSPHKNLLLLRGNEFECENVLLEGTVKLSISEDTHIKKVKLVFIGEYSVNFFERMNNGSILAEVNERLCVLKVDWYNLLTSPVGVINYGSYGDKFVRYNKIGSIKKSRSGSITGVDDGVLPGVLPGVDNGDSPALSRTRSGPAFGDAHHRNGEIVLPSSGVDGTPFVGSDQNSYLLPKGNYNLPFRVLLPSNISETVEGLSCGSLLYKIGCTIERGKFEKDVTIMKHIRIVRTLHPQNFNLTDSIDIYNTWPEKVDYNVNIAKKGLAIGSSIPINIIIVPIAKGLSIRKIHGCIVQHYHVMYEEGTSPEYEQLHGKQNMPIPDQETLPDDKWTISTHYKVPENLARITQSCVLKNNIIQVRHRLRVCVQLNNKEGHTSELRANLPVYLYISANAGHVRGKHLVVEPELAQFINIPDQSDTLFKKHHEQNGSQSPMLSANEDGEEEPIDENDLDRLDAAPPLYQKHVFDKVYDMNSPKTPLEQFRNQSVSPSPLLSPIETRNNIDSCIDSDLPPRRNSDVPSSPQLDVNTLCRVPTYDEAVENDIDDPSIEEPAPLYPD</sequence>
<dbReference type="HOGENOM" id="CLU_018982_3_0_1"/>
<dbReference type="InParanoid" id="A3LXL3"/>
<organism evidence="3 4">
    <name type="scientific">Scheffersomyces stipitis (strain ATCC 58785 / CBS 6054 / NBRC 10063 / NRRL Y-11545)</name>
    <name type="common">Yeast</name>
    <name type="synonym">Pichia stipitis</name>
    <dbReference type="NCBI Taxonomy" id="322104"/>
    <lineage>
        <taxon>Eukaryota</taxon>
        <taxon>Fungi</taxon>
        <taxon>Dikarya</taxon>
        <taxon>Ascomycota</taxon>
        <taxon>Saccharomycotina</taxon>
        <taxon>Pichiomycetes</taxon>
        <taxon>Debaryomycetaceae</taxon>
        <taxon>Scheffersomyces</taxon>
    </lineage>
</organism>
<dbReference type="eggNOG" id="KOG3780">
    <property type="taxonomic scope" value="Eukaryota"/>
</dbReference>
<feature type="compositionally biased region" description="Polar residues" evidence="1">
    <location>
        <begin position="533"/>
        <end position="542"/>
    </location>
</feature>
<dbReference type="InterPro" id="IPR014752">
    <property type="entry name" value="Arrestin-like_C"/>
</dbReference>
<evidence type="ECO:0000259" key="2">
    <source>
        <dbReference type="SMART" id="SM01017"/>
    </source>
</evidence>
<reference evidence="3 4" key="1">
    <citation type="journal article" date="2007" name="Nat. Biotechnol.">
        <title>Genome sequence of the lignocellulose-bioconverting and xylose-fermenting yeast Pichia stipitis.</title>
        <authorList>
            <person name="Jeffries T.W."/>
            <person name="Grigoriev I.V."/>
            <person name="Grimwood J."/>
            <person name="Laplaza J.M."/>
            <person name="Aerts A."/>
            <person name="Salamov A."/>
            <person name="Schmutz J."/>
            <person name="Lindquist E."/>
            <person name="Dehal P."/>
            <person name="Shapiro H."/>
            <person name="Jin Y.S."/>
            <person name="Passoth V."/>
            <person name="Richardson P.M."/>
        </authorList>
    </citation>
    <scope>NUCLEOTIDE SEQUENCE [LARGE SCALE GENOMIC DNA]</scope>
    <source>
        <strain evidence="4">ATCC 58785 / CBS 6054 / NBRC 10063 / NRRL Y-11545</strain>
    </source>
</reference>
<dbReference type="GO" id="GO:0005886">
    <property type="term" value="C:plasma membrane"/>
    <property type="evidence" value="ECO:0007669"/>
    <property type="project" value="TreeGrafter"/>
</dbReference>
<dbReference type="EMBL" id="CP000500">
    <property type="protein sequence ID" value="ABN67482.2"/>
    <property type="molecule type" value="Genomic_DNA"/>
</dbReference>
<proteinExistence type="predicted"/>
<feature type="region of interest" description="Disordered" evidence="1">
    <location>
        <begin position="492"/>
        <end position="573"/>
    </location>
</feature>
<feature type="non-terminal residue" evidence="3">
    <location>
        <position position="573"/>
    </location>
</feature>
<dbReference type="GO" id="GO:0070086">
    <property type="term" value="P:ubiquitin-dependent endocytosis"/>
    <property type="evidence" value="ECO:0007669"/>
    <property type="project" value="TreeGrafter"/>
</dbReference>
<evidence type="ECO:0000313" key="3">
    <source>
        <dbReference type="EMBL" id="ABN67482.2"/>
    </source>
</evidence>
<dbReference type="Gene3D" id="2.60.40.640">
    <property type="match status" value="2"/>
</dbReference>
<protein>
    <submittedName>
        <fullName evidence="3">Protein for resistance to o-dinitrobenzene, calcium, and zinc</fullName>
    </submittedName>
</protein>
<dbReference type="PANTHER" id="PTHR11188">
    <property type="entry name" value="ARRESTIN DOMAIN CONTAINING PROTEIN"/>
    <property type="match status" value="1"/>
</dbReference>
<dbReference type="InterPro" id="IPR011022">
    <property type="entry name" value="Arrestin_C-like"/>
</dbReference>
<feature type="domain" description="Arrestin C-terminal-like" evidence="2">
    <location>
        <begin position="266"/>
        <end position="408"/>
    </location>
</feature>
<dbReference type="GO" id="GO:0005829">
    <property type="term" value="C:cytosol"/>
    <property type="evidence" value="ECO:0007669"/>
    <property type="project" value="TreeGrafter"/>
</dbReference>
<dbReference type="PANTHER" id="PTHR11188:SF17">
    <property type="entry name" value="FI21816P1"/>
    <property type="match status" value="1"/>
</dbReference>
<dbReference type="InterPro" id="IPR050357">
    <property type="entry name" value="Arrestin_domain-protein"/>
</dbReference>
<dbReference type="KEGG" id="pic:PICST_16322"/>
<dbReference type="OrthoDB" id="2333384at2759"/>
<dbReference type="Proteomes" id="UP000002258">
    <property type="component" value="Chromosome 6"/>
</dbReference>
<dbReference type="SMART" id="SM01017">
    <property type="entry name" value="Arrestin_C"/>
    <property type="match status" value="1"/>
</dbReference>
<gene>
    <name evidence="3" type="primary">ROD1</name>
    <name evidence="3" type="ORF">PICST_16322</name>
</gene>
<dbReference type="GeneID" id="4840389"/>
<dbReference type="GO" id="GO:0030674">
    <property type="term" value="F:protein-macromolecule adaptor activity"/>
    <property type="evidence" value="ECO:0007669"/>
    <property type="project" value="TreeGrafter"/>
</dbReference>
<evidence type="ECO:0000313" key="4">
    <source>
        <dbReference type="Proteomes" id="UP000002258"/>
    </source>
</evidence>
<feature type="region of interest" description="Disordered" evidence="1">
    <location>
        <begin position="440"/>
        <end position="462"/>
    </location>
</feature>
<keyword evidence="4" id="KW-1185">Reference proteome</keyword>
<name>A3LXL3_PICST</name>
<dbReference type="AlphaFoldDB" id="A3LXL3"/>
<feature type="compositionally biased region" description="Acidic residues" evidence="1">
    <location>
        <begin position="553"/>
        <end position="564"/>
    </location>
</feature>
<dbReference type="OMA" id="KGNYNLP"/>
<feature type="compositionally biased region" description="Polar residues" evidence="1">
    <location>
        <begin position="498"/>
        <end position="519"/>
    </location>
</feature>